<reference evidence="1 2" key="1">
    <citation type="submission" date="2019-11" db="EMBL/GenBank/DDBJ databases">
        <title>Characterization of Elizabethkingia argenteiflava sp. nov., isolated from inner surface of Soybean Pods.</title>
        <authorList>
            <person name="Mo S."/>
        </authorList>
    </citation>
    <scope>NUCLEOTIDE SEQUENCE [LARGE SCALE GENOMIC DNA]</scope>
    <source>
        <strain evidence="1 2">YB22</strain>
    </source>
</reference>
<protein>
    <submittedName>
        <fullName evidence="1">GLPGLI family protein</fullName>
    </submittedName>
</protein>
<dbReference type="Pfam" id="PF09697">
    <property type="entry name" value="Porph_ging"/>
    <property type="match status" value="1"/>
</dbReference>
<name>A0A845PU87_9FLAO</name>
<sequence>MSKASLNYSNRMWEAWFAIEIPLQEGPYVFKGTPGLIIYLRDTKDHYVFSFIGIKKDETTDIDYLSVKPIDISKIQLNKVLIDHYNDPYRELKSGQIKARWQYEDGKEFTPNYNELTRDEQKNIKKYNNPIELSEVIKYP</sequence>
<evidence type="ECO:0000313" key="2">
    <source>
        <dbReference type="Proteomes" id="UP000553459"/>
    </source>
</evidence>
<comment type="caution">
    <text evidence="1">The sequence shown here is derived from an EMBL/GenBank/DDBJ whole genome shotgun (WGS) entry which is preliminary data.</text>
</comment>
<dbReference type="EMBL" id="JAAABJ010000517">
    <property type="protein sequence ID" value="NAW51215.1"/>
    <property type="molecule type" value="Genomic_DNA"/>
</dbReference>
<accession>A0A845PU87</accession>
<dbReference type="InterPro" id="IPR005901">
    <property type="entry name" value="GLPGLI"/>
</dbReference>
<proteinExistence type="predicted"/>
<dbReference type="Proteomes" id="UP000553459">
    <property type="component" value="Unassembled WGS sequence"/>
</dbReference>
<dbReference type="AlphaFoldDB" id="A0A845PU87"/>
<evidence type="ECO:0000313" key="1">
    <source>
        <dbReference type="EMBL" id="NAW51215.1"/>
    </source>
</evidence>
<gene>
    <name evidence="1" type="ORF">GNY06_07445</name>
</gene>
<keyword evidence="2" id="KW-1185">Reference proteome</keyword>
<organism evidence="1 2">
    <name type="scientific">Elizabethkingia argenteiflava</name>
    <dbReference type="NCBI Taxonomy" id="2681556"/>
    <lineage>
        <taxon>Bacteria</taxon>
        <taxon>Pseudomonadati</taxon>
        <taxon>Bacteroidota</taxon>
        <taxon>Flavobacteriia</taxon>
        <taxon>Flavobacteriales</taxon>
        <taxon>Weeksellaceae</taxon>
        <taxon>Elizabethkingia</taxon>
    </lineage>
</organism>
<dbReference type="NCBIfam" id="TIGR01200">
    <property type="entry name" value="GLPGLI"/>
    <property type="match status" value="1"/>
</dbReference>